<proteinExistence type="predicted"/>
<dbReference type="PANTHER" id="PTHR13027:SF7">
    <property type="entry name" value="VACUOLAR FUSION PROTEIN MON1 HOMOLOG"/>
    <property type="match status" value="1"/>
</dbReference>
<reference evidence="2" key="1">
    <citation type="submission" date="2022-08" db="EMBL/GenBank/DDBJ databases">
        <title>Novel sulphate-reducing endosymbionts in the free-living metamonad Anaeramoeba.</title>
        <authorList>
            <person name="Jerlstrom-Hultqvist J."/>
            <person name="Cepicka I."/>
            <person name="Gallot-Lavallee L."/>
            <person name="Salas-Leiva D."/>
            <person name="Curtis B.A."/>
            <person name="Zahonova K."/>
            <person name="Pipaliya S."/>
            <person name="Dacks J."/>
            <person name="Roger A.J."/>
        </authorList>
    </citation>
    <scope>NUCLEOTIDE SEQUENCE</scope>
    <source>
        <strain evidence="2">Busselton2</strain>
    </source>
</reference>
<sequence length="143" mass="16915">MEIILSQDSLKLFSLINNRRIYDFTLKFLKGNLSKRVPRVKNNQCFTMKPALPYTLKSERKRLYTLYKTTRSGLLLDSKIQNKQYSSTSEKEVLIATITDDYELYTVFHPLISKNEAIEGELQVLNWIKKNEESLFSHNIQFW</sequence>
<dbReference type="PANTHER" id="PTHR13027">
    <property type="entry name" value="SAND PROTEIN-RELATED"/>
    <property type="match status" value="1"/>
</dbReference>
<dbReference type="EMBL" id="JANTQA010000026">
    <property type="protein sequence ID" value="KAJ3442988.1"/>
    <property type="molecule type" value="Genomic_DNA"/>
</dbReference>
<comment type="caution">
    <text evidence="2">The sequence shown here is derived from an EMBL/GenBank/DDBJ whole genome shotgun (WGS) entry which is preliminary data.</text>
</comment>
<gene>
    <name evidence="2" type="ORF">M0812_12745</name>
</gene>
<evidence type="ECO:0000313" key="3">
    <source>
        <dbReference type="Proteomes" id="UP001146793"/>
    </source>
</evidence>
<feature type="domain" description="FUZ/MON1/HPS1 third Longin" evidence="1">
    <location>
        <begin position="42"/>
        <end position="132"/>
    </location>
</feature>
<dbReference type="GO" id="GO:0006623">
    <property type="term" value="P:protein targeting to vacuole"/>
    <property type="evidence" value="ECO:0007669"/>
    <property type="project" value="InterPro"/>
</dbReference>
<dbReference type="Proteomes" id="UP001146793">
    <property type="component" value="Unassembled WGS sequence"/>
</dbReference>
<dbReference type="GO" id="GO:0016192">
    <property type="term" value="P:vesicle-mediated transport"/>
    <property type="evidence" value="ECO:0007669"/>
    <property type="project" value="InterPro"/>
</dbReference>
<dbReference type="InterPro" id="IPR043970">
    <property type="entry name" value="FUZ/MON1/HPS1_longin_3"/>
</dbReference>
<protein>
    <submittedName>
        <fullName evidence="2">Sand protein-related</fullName>
    </submittedName>
</protein>
<accession>A0AAV7ZLV2</accession>
<name>A0AAV7ZLV2_9EUKA</name>
<dbReference type="Pfam" id="PF19038">
    <property type="entry name" value="Fuz_longin_3"/>
    <property type="match status" value="1"/>
</dbReference>
<dbReference type="AlphaFoldDB" id="A0AAV7ZLV2"/>
<evidence type="ECO:0000313" key="2">
    <source>
        <dbReference type="EMBL" id="KAJ3442988.1"/>
    </source>
</evidence>
<dbReference type="InterPro" id="IPR004353">
    <property type="entry name" value="Mon1"/>
</dbReference>
<organism evidence="2 3">
    <name type="scientific">Anaeramoeba flamelloides</name>
    <dbReference type="NCBI Taxonomy" id="1746091"/>
    <lineage>
        <taxon>Eukaryota</taxon>
        <taxon>Metamonada</taxon>
        <taxon>Anaeramoebidae</taxon>
        <taxon>Anaeramoeba</taxon>
    </lineage>
</organism>
<evidence type="ECO:0000259" key="1">
    <source>
        <dbReference type="Pfam" id="PF19038"/>
    </source>
</evidence>